<protein>
    <recommendedName>
        <fullName evidence="4">DUF885 domain-containing protein</fullName>
    </recommendedName>
</protein>
<sequence length="583" mass="67907">MPTNTLPRLIFLLSFYALFAQATPDTNTKIFQQILDEHWQHENREQLFFRNDPDAFRMNGKLPDMSQQGRERRQKFNQKIIQRLAEVDVSQLSENQQVTYKLFAYERQAEAKSYQQLDRYFPLNYYSGYHSYFAGAPANMSFLTSEDYENYLVSLADFPRYNQEFIDDLTEAVKKGYVHYCETFRNYDKSISKHIVKNVEDSVFWAPLANIPTNITQQNKLHYQQKAKQLIRDEVIPEYQKFYDFFTQQYMPNCRKKAGISSVDGGSEYYKYLIEYYTTTDLSAEQIHQIGLDEVARIKKDMLTIIDDVGFQGNFNEFIAFLRSDEQFYTDSALDMIEKASYISRKMAGQLPKWFSVLPRTTFDIKSSPNGGAYYVASDGSGTTAGTYFLDTQDLQSQPLYTLEALTFHEAEPGHHFQSSIAQEIDMANFRKKLYHSAYGEGWGLYSERLGKEMGFYQDPYSDFGRLTYEAWRACRLVVDTGIHAKSWTRQQAIDYLAENTALSMSDVVGQIDRYISWPAQALSYKIGELKIVELRELAQTQLGEQFDVRKFHDQILKNGSLPLDLLEQLSKDWISEQKAKQH</sequence>
<dbReference type="Proteomes" id="UP000006334">
    <property type="component" value="Unassembled WGS sequence"/>
</dbReference>
<dbReference type="InterPro" id="IPR010281">
    <property type="entry name" value="DUF885"/>
</dbReference>
<dbReference type="RefSeq" id="WP_008842881.1">
    <property type="nucleotide sequence ID" value="NZ_BAEN01000014.1"/>
</dbReference>
<dbReference type="PANTHER" id="PTHR33361">
    <property type="entry name" value="GLR0591 PROTEIN"/>
    <property type="match status" value="1"/>
</dbReference>
<dbReference type="OrthoDB" id="9769898at2"/>
<evidence type="ECO:0000256" key="1">
    <source>
        <dbReference type="SAM" id="SignalP"/>
    </source>
</evidence>
<gene>
    <name evidence="2" type="ORF">GLIP_0414</name>
</gene>
<proteinExistence type="predicted"/>
<name>K6XN01_9ALTE</name>
<keyword evidence="3" id="KW-1185">Reference proteome</keyword>
<dbReference type="EMBL" id="BAEN01000014">
    <property type="protein sequence ID" value="GAC13061.1"/>
    <property type="molecule type" value="Genomic_DNA"/>
</dbReference>
<keyword evidence="1" id="KW-0732">Signal</keyword>
<organism evidence="2 3">
    <name type="scientific">Aliiglaciecola lipolytica E3</name>
    <dbReference type="NCBI Taxonomy" id="1127673"/>
    <lineage>
        <taxon>Bacteria</taxon>
        <taxon>Pseudomonadati</taxon>
        <taxon>Pseudomonadota</taxon>
        <taxon>Gammaproteobacteria</taxon>
        <taxon>Alteromonadales</taxon>
        <taxon>Alteromonadaceae</taxon>
        <taxon>Aliiglaciecola</taxon>
    </lineage>
</organism>
<dbReference type="STRING" id="1127673.GLIP_0414"/>
<dbReference type="AlphaFoldDB" id="K6XN01"/>
<dbReference type="eggNOG" id="COG4805">
    <property type="taxonomic scope" value="Bacteria"/>
</dbReference>
<feature type="chain" id="PRO_5003896751" description="DUF885 domain-containing protein" evidence="1">
    <location>
        <begin position="23"/>
        <end position="583"/>
    </location>
</feature>
<evidence type="ECO:0000313" key="3">
    <source>
        <dbReference type="Proteomes" id="UP000006334"/>
    </source>
</evidence>
<feature type="signal peptide" evidence="1">
    <location>
        <begin position="1"/>
        <end position="22"/>
    </location>
</feature>
<evidence type="ECO:0000313" key="2">
    <source>
        <dbReference type="EMBL" id="GAC13061.1"/>
    </source>
</evidence>
<comment type="caution">
    <text evidence="2">The sequence shown here is derived from an EMBL/GenBank/DDBJ whole genome shotgun (WGS) entry which is preliminary data.</text>
</comment>
<dbReference type="Pfam" id="PF05960">
    <property type="entry name" value="DUF885"/>
    <property type="match status" value="1"/>
</dbReference>
<accession>K6XN01</accession>
<reference evidence="2 3" key="1">
    <citation type="journal article" date="2017" name="Antonie Van Leeuwenhoek">
        <title>Rhizobium rhizosphaerae sp. nov., a novel species isolated from rice rhizosphere.</title>
        <authorList>
            <person name="Zhao J.J."/>
            <person name="Zhang J."/>
            <person name="Zhang R.J."/>
            <person name="Zhang C.W."/>
            <person name="Yin H.Q."/>
            <person name="Zhang X.X."/>
        </authorList>
    </citation>
    <scope>NUCLEOTIDE SEQUENCE [LARGE SCALE GENOMIC DNA]</scope>
    <source>
        <strain evidence="2 3">E3</strain>
    </source>
</reference>
<dbReference type="PANTHER" id="PTHR33361:SF2">
    <property type="entry name" value="DUF885 DOMAIN-CONTAINING PROTEIN"/>
    <property type="match status" value="1"/>
</dbReference>
<evidence type="ECO:0008006" key="4">
    <source>
        <dbReference type="Google" id="ProtNLM"/>
    </source>
</evidence>